<comment type="caution">
    <text evidence="7">The sequence shown here is derived from an EMBL/GenBank/DDBJ whole genome shotgun (WGS) entry which is preliminary data.</text>
</comment>
<dbReference type="SUPFAM" id="SSF74653">
    <property type="entry name" value="TolA/TonB C-terminal domain"/>
    <property type="match status" value="1"/>
</dbReference>
<feature type="domain" description="TonB C-terminal" evidence="6">
    <location>
        <begin position="151"/>
        <end position="243"/>
    </location>
</feature>
<feature type="compositionally biased region" description="Pro residues" evidence="5">
    <location>
        <begin position="59"/>
        <end position="71"/>
    </location>
</feature>
<evidence type="ECO:0000256" key="5">
    <source>
        <dbReference type="SAM" id="MobiDB-lite"/>
    </source>
</evidence>
<evidence type="ECO:0000256" key="4">
    <source>
        <dbReference type="ARBA" id="ARBA00023136"/>
    </source>
</evidence>
<evidence type="ECO:0000313" key="8">
    <source>
        <dbReference type="Proteomes" id="UP001548713"/>
    </source>
</evidence>
<keyword evidence="8" id="KW-1185">Reference proteome</keyword>
<dbReference type="Pfam" id="PF03544">
    <property type="entry name" value="TonB_C"/>
    <property type="match status" value="1"/>
</dbReference>
<name>A0ABV2D0V8_9SPHN</name>
<comment type="subcellular location">
    <subcellularLocation>
        <location evidence="1">Membrane</location>
        <topology evidence="1">Single-pass membrane protein</topology>
    </subcellularLocation>
</comment>
<dbReference type="RefSeq" id="WP_353983950.1">
    <property type="nucleotide sequence ID" value="NZ_JBEWLY010000013.1"/>
</dbReference>
<proteinExistence type="predicted"/>
<feature type="region of interest" description="Disordered" evidence="5">
    <location>
        <begin position="59"/>
        <end position="151"/>
    </location>
</feature>
<evidence type="ECO:0000256" key="3">
    <source>
        <dbReference type="ARBA" id="ARBA00022989"/>
    </source>
</evidence>
<dbReference type="InterPro" id="IPR006260">
    <property type="entry name" value="TonB/TolA_C"/>
</dbReference>
<keyword evidence="4" id="KW-0472">Membrane</keyword>
<protein>
    <submittedName>
        <fullName evidence="7">TonB family protein</fullName>
    </submittedName>
</protein>
<dbReference type="InterPro" id="IPR037682">
    <property type="entry name" value="TonB_C"/>
</dbReference>
<sequence>MVNAELKPPRLTRLGVALFVAVLHLAVVAGLIRAFAPDLAADAVRPVVRAFDVIITAPLPEPSVQPTPRPAPEQEEGAAASPGKTARPREVAAPTPKVVLARDPAPSVAGTGTDDDAGASDSGPGTGAGGEGQGTGAGAAGSGTGSGGGAAKPVKIAGDIVSARDYPRATRDLRLGSSVTVALTVSAEGRVSDCRVLRPSRAPEADRITCELATKRFRFRPARDATGQPVASVYGWRQRWFTPGEK</sequence>
<dbReference type="EMBL" id="JBEWLY010000013">
    <property type="protein sequence ID" value="MET1755495.1"/>
    <property type="molecule type" value="Genomic_DNA"/>
</dbReference>
<dbReference type="Gene3D" id="3.30.1150.10">
    <property type="match status" value="1"/>
</dbReference>
<feature type="compositionally biased region" description="Gly residues" evidence="5">
    <location>
        <begin position="124"/>
        <end position="150"/>
    </location>
</feature>
<keyword evidence="3" id="KW-1133">Transmembrane helix</keyword>
<gene>
    <name evidence="7" type="ORF">ABVV53_08480</name>
</gene>
<evidence type="ECO:0000259" key="6">
    <source>
        <dbReference type="PROSITE" id="PS52015"/>
    </source>
</evidence>
<evidence type="ECO:0000313" key="7">
    <source>
        <dbReference type="EMBL" id="MET1755495.1"/>
    </source>
</evidence>
<accession>A0ABV2D0V8</accession>
<keyword evidence="2" id="KW-0812">Transmembrane</keyword>
<reference evidence="7 8" key="1">
    <citation type="submission" date="2024-07" db="EMBL/GenBank/DDBJ databases">
        <title>Novosphingobium kalidii RD2P27.</title>
        <authorList>
            <person name="Sun J.-Q."/>
        </authorList>
    </citation>
    <scope>NUCLEOTIDE SEQUENCE [LARGE SCALE GENOMIC DNA]</scope>
    <source>
        <strain evidence="7 8">RD2P27</strain>
    </source>
</reference>
<dbReference type="PROSITE" id="PS52015">
    <property type="entry name" value="TONB_CTD"/>
    <property type="match status" value="1"/>
</dbReference>
<organism evidence="7 8">
    <name type="scientific">Novosphingobium kalidii</name>
    <dbReference type="NCBI Taxonomy" id="3230299"/>
    <lineage>
        <taxon>Bacteria</taxon>
        <taxon>Pseudomonadati</taxon>
        <taxon>Pseudomonadota</taxon>
        <taxon>Alphaproteobacteria</taxon>
        <taxon>Sphingomonadales</taxon>
        <taxon>Sphingomonadaceae</taxon>
        <taxon>Novosphingobium</taxon>
    </lineage>
</organism>
<evidence type="ECO:0000256" key="1">
    <source>
        <dbReference type="ARBA" id="ARBA00004167"/>
    </source>
</evidence>
<evidence type="ECO:0000256" key="2">
    <source>
        <dbReference type="ARBA" id="ARBA00022692"/>
    </source>
</evidence>
<dbReference type="Proteomes" id="UP001548713">
    <property type="component" value="Unassembled WGS sequence"/>
</dbReference>
<dbReference type="NCBIfam" id="TIGR01352">
    <property type="entry name" value="tonB_Cterm"/>
    <property type="match status" value="1"/>
</dbReference>